<feature type="compositionally biased region" description="Polar residues" evidence="1">
    <location>
        <begin position="65"/>
        <end position="74"/>
    </location>
</feature>
<gene>
    <name evidence="2" type="ORF">TNCT_217341</name>
</gene>
<protein>
    <submittedName>
        <fullName evidence="2">Uncharacterized protein</fullName>
    </submittedName>
</protein>
<organism evidence="2 3">
    <name type="scientific">Trichonephila clavata</name>
    <name type="common">Joro spider</name>
    <name type="synonym">Nephila clavata</name>
    <dbReference type="NCBI Taxonomy" id="2740835"/>
    <lineage>
        <taxon>Eukaryota</taxon>
        <taxon>Metazoa</taxon>
        <taxon>Ecdysozoa</taxon>
        <taxon>Arthropoda</taxon>
        <taxon>Chelicerata</taxon>
        <taxon>Arachnida</taxon>
        <taxon>Araneae</taxon>
        <taxon>Araneomorphae</taxon>
        <taxon>Entelegynae</taxon>
        <taxon>Araneoidea</taxon>
        <taxon>Nephilidae</taxon>
        <taxon>Trichonephila</taxon>
    </lineage>
</organism>
<comment type="caution">
    <text evidence="2">The sequence shown here is derived from an EMBL/GenBank/DDBJ whole genome shotgun (WGS) entry which is preliminary data.</text>
</comment>
<dbReference type="Proteomes" id="UP000887116">
    <property type="component" value="Unassembled WGS sequence"/>
</dbReference>
<evidence type="ECO:0000313" key="2">
    <source>
        <dbReference type="EMBL" id="GFQ77013.1"/>
    </source>
</evidence>
<reference evidence="2" key="1">
    <citation type="submission" date="2020-07" db="EMBL/GenBank/DDBJ databases">
        <title>Multicomponent nature underlies the extraordinary mechanical properties of spider dragline silk.</title>
        <authorList>
            <person name="Kono N."/>
            <person name="Nakamura H."/>
            <person name="Mori M."/>
            <person name="Yoshida Y."/>
            <person name="Ohtoshi R."/>
            <person name="Malay A.D."/>
            <person name="Moran D.A.P."/>
            <person name="Tomita M."/>
            <person name="Numata K."/>
            <person name="Arakawa K."/>
        </authorList>
    </citation>
    <scope>NUCLEOTIDE SEQUENCE</scope>
</reference>
<dbReference type="EMBL" id="BMAO01011830">
    <property type="protein sequence ID" value="GFQ77013.1"/>
    <property type="molecule type" value="Genomic_DNA"/>
</dbReference>
<feature type="region of interest" description="Disordered" evidence="1">
    <location>
        <begin position="64"/>
        <end position="89"/>
    </location>
</feature>
<name>A0A8X6KN98_TRICU</name>
<proteinExistence type="predicted"/>
<keyword evidence="3" id="KW-1185">Reference proteome</keyword>
<accession>A0A8X6KN98</accession>
<dbReference type="AlphaFoldDB" id="A0A8X6KN98"/>
<sequence length="130" mass="14704">MRSTLFHIYFSLTYSLFYFHKSLNNLHLPRKRSDHSIDISNTHFLSNPQPSFPSTWLPNKCPATSLDTEQTRQNKPPVRTIPNFDSTTGFPALTTIPKSRISGDEGRVPSFQSVGNSPFAALYTGIESRE</sequence>
<evidence type="ECO:0000256" key="1">
    <source>
        <dbReference type="SAM" id="MobiDB-lite"/>
    </source>
</evidence>
<evidence type="ECO:0000313" key="3">
    <source>
        <dbReference type="Proteomes" id="UP000887116"/>
    </source>
</evidence>